<reference evidence="4 5" key="1">
    <citation type="journal article" date="2020" name="BMC Genomics">
        <title>Correction to: Identification and distribution of gene clusters required for synthesis of sphingolipid metabolism inhibitors in diverse species of the filamentous fungus Fusarium.</title>
        <authorList>
            <person name="Kim H.S."/>
            <person name="Lohmar J.M."/>
            <person name="Busman M."/>
            <person name="Brown D.W."/>
            <person name="Naumann T.A."/>
            <person name="Divon H.H."/>
            <person name="Lysoe E."/>
            <person name="Uhlig S."/>
            <person name="Proctor R.H."/>
        </authorList>
    </citation>
    <scope>NUCLEOTIDE SEQUENCE [LARGE SCALE GENOMIC DNA]</scope>
    <source>
        <strain evidence="4 5">NRRL 25214</strain>
    </source>
</reference>
<dbReference type="AlphaFoldDB" id="A0A8H5DS35"/>
<sequence length="300" mass="31850">MSKINTVAIIGGSGNVGAHVTKELIAAGFSVTVLTRQSSTLGFPPGAIVRRIDFNSPEILTKALSGQDAVVSLMAPGGIGEQKKAIDAAIEAGVKRFLPSEFGVNTRTATGAISKALAAKIDITEYLITKSKENPSFTWTGLSTGVFFDWVITKEVAGISIRNKSATIFDSGNELFQTTQLSTVAKAVSGILRHPDKTANTYLSVASFNVSQNGLAKLVGDLLGTSLALTHVKSQQVQEEGEKKLATGDPSCFIKLLQAHNFADGAGHALKLEDSANHLLELPEEDIRVVLEDLLSRFQE</sequence>
<dbReference type="InterPro" id="IPR045312">
    <property type="entry name" value="PCBER-like"/>
</dbReference>
<evidence type="ECO:0000256" key="2">
    <source>
        <dbReference type="ARBA" id="ARBA00023002"/>
    </source>
</evidence>
<dbReference type="PANTHER" id="PTHR47706">
    <property type="entry name" value="NMRA-LIKE FAMILY PROTEIN"/>
    <property type="match status" value="1"/>
</dbReference>
<organism evidence="4 5">
    <name type="scientific">Fusarium anthophilum</name>
    <dbReference type="NCBI Taxonomy" id="48485"/>
    <lineage>
        <taxon>Eukaryota</taxon>
        <taxon>Fungi</taxon>
        <taxon>Dikarya</taxon>
        <taxon>Ascomycota</taxon>
        <taxon>Pezizomycotina</taxon>
        <taxon>Sordariomycetes</taxon>
        <taxon>Hypocreomycetidae</taxon>
        <taxon>Hypocreales</taxon>
        <taxon>Nectriaceae</taxon>
        <taxon>Fusarium</taxon>
        <taxon>Fusarium fujikuroi species complex</taxon>
    </lineage>
</organism>
<dbReference type="Pfam" id="PF05368">
    <property type="entry name" value="NmrA"/>
    <property type="match status" value="1"/>
</dbReference>
<keyword evidence="2" id="KW-0560">Oxidoreductase</keyword>
<keyword evidence="1" id="KW-0521">NADP</keyword>
<dbReference type="GO" id="GO:0016491">
    <property type="term" value="F:oxidoreductase activity"/>
    <property type="evidence" value="ECO:0007669"/>
    <property type="project" value="UniProtKB-KW"/>
</dbReference>
<dbReference type="InterPro" id="IPR036291">
    <property type="entry name" value="NAD(P)-bd_dom_sf"/>
</dbReference>
<dbReference type="Gene3D" id="3.90.25.10">
    <property type="entry name" value="UDP-galactose 4-epimerase, domain 1"/>
    <property type="match status" value="1"/>
</dbReference>
<evidence type="ECO:0000313" key="5">
    <source>
        <dbReference type="Proteomes" id="UP000573603"/>
    </source>
</evidence>
<dbReference type="InterPro" id="IPR008030">
    <property type="entry name" value="NmrA-like"/>
</dbReference>
<dbReference type="Proteomes" id="UP000573603">
    <property type="component" value="Unassembled WGS sequence"/>
</dbReference>
<dbReference type="EMBL" id="JABEVY010000410">
    <property type="protein sequence ID" value="KAF5233541.1"/>
    <property type="molecule type" value="Genomic_DNA"/>
</dbReference>
<keyword evidence="5" id="KW-1185">Reference proteome</keyword>
<protein>
    <recommendedName>
        <fullName evidence="3">NmrA-like domain-containing protein</fullName>
    </recommendedName>
</protein>
<feature type="domain" description="NmrA-like" evidence="3">
    <location>
        <begin position="5"/>
        <end position="238"/>
    </location>
</feature>
<dbReference type="PANTHER" id="PTHR47706:SF10">
    <property type="entry name" value="NMRA-LIKE DOMAIN-CONTAINING PROTEIN"/>
    <property type="match status" value="1"/>
</dbReference>
<evidence type="ECO:0000313" key="4">
    <source>
        <dbReference type="EMBL" id="KAF5233541.1"/>
    </source>
</evidence>
<dbReference type="SUPFAM" id="SSF51735">
    <property type="entry name" value="NAD(P)-binding Rossmann-fold domains"/>
    <property type="match status" value="1"/>
</dbReference>
<gene>
    <name evidence="4" type="ORF">FANTH_12516</name>
</gene>
<proteinExistence type="predicted"/>
<comment type="caution">
    <text evidence="4">The sequence shown here is derived from an EMBL/GenBank/DDBJ whole genome shotgun (WGS) entry which is preliminary data.</text>
</comment>
<dbReference type="Gene3D" id="3.40.50.720">
    <property type="entry name" value="NAD(P)-binding Rossmann-like Domain"/>
    <property type="match status" value="1"/>
</dbReference>
<evidence type="ECO:0000259" key="3">
    <source>
        <dbReference type="Pfam" id="PF05368"/>
    </source>
</evidence>
<evidence type="ECO:0000256" key="1">
    <source>
        <dbReference type="ARBA" id="ARBA00022857"/>
    </source>
</evidence>
<accession>A0A8H5DS35</accession>
<name>A0A8H5DS35_9HYPO</name>
<dbReference type="InterPro" id="IPR051609">
    <property type="entry name" value="NmrA/Isoflavone_reductase-like"/>
</dbReference>
<dbReference type="CDD" id="cd05259">
    <property type="entry name" value="PCBER_SDR_a"/>
    <property type="match status" value="1"/>
</dbReference>